<dbReference type="Proteomes" id="UP000776983">
    <property type="component" value="Unassembled WGS sequence"/>
</dbReference>
<dbReference type="SUPFAM" id="SSF141868">
    <property type="entry name" value="EAL domain-like"/>
    <property type="match status" value="1"/>
</dbReference>
<dbReference type="InterPro" id="IPR014408">
    <property type="entry name" value="dGMP_Pdiesterase_EAL/HD-GYP"/>
</dbReference>
<sequence>MQPICDANMRHVADELLYRNHPDATAALIEDDRVATARVCNIAFYETGISKLVGRRKVFVNTPQEWLLKPELLPPHPEQVVIEVLETVSGSPKVIAALHKIRSLGYEVALDDFVLTPETLPLLDVANIIKVDVRQPMNWRHIYLYQARGLRLLAEKVETLESFSRLKSQGFELFQGYFYARPETHRETSRHRSSNHAALLRLLAELQREDTDYRKLEVLISQDPQLTFMLLKYTNSALLNRRGGILTIQQALNALGLNRARTITLTIMMANNGPASRLLLAQALTRAAMCEHLAEEPQGTAFTAGLLSMMGLLINDSLSELLEQIPMEPAVREAILFRRHALGELLEDIDAFENARTQNWTAAKTETFNRVWIKSQQWTTEILHAVTPAEP</sequence>
<dbReference type="Gene3D" id="1.10.3210.10">
    <property type="entry name" value="Hypothetical protein af1432"/>
    <property type="match status" value="1"/>
</dbReference>
<dbReference type="PROSITE" id="PS50883">
    <property type="entry name" value="EAL"/>
    <property type="match status" value="1"/>
</dbReference>
<gene>
    <name evidence="3" type="ORF">H0484_13800</name>
</gene>
<dbReference type="PANTHER" id="PTHR33525:SF4">
    <property type="entry name" value="CYCLIC DI-GMP PHOSPHODIESTERASE CDGJ"/>
    <property type="match status" value="1"/>
</dbReference>
<organism evidence="3 4">
    <name type="scientific">Mesopusillimonas faecipullorum</name>
    <dbReference type="NCBI Taxonomy" id="2755040"/>
    <lineage>
        <taxon>Bacteria</taxon>
        <taxon>Pseudomonadati</taxon>
        <taxon>Pseudomonadota</taxon>
        <taxon>Betaproteobacteria</taxon>
        <taxon>Burkholderiales</taxon>
        <taxon>Alcaligenaceae</taxon>
        <taxon>Mesopusillimonas</taxon>
    </lineage>
</organism>
<protein>
    <submittedName>
        <fullName evidence="3">HDOD domain-containing protein</fullName>
    </submittedName>
</protein>
<dbReference type="EMBL" id="JACDXW010000009">
    <property type="protein sequence ID" value="MCB5364819.1"/>
    <property type="molecule type" value="Genomic_DNA"/>
</dbReference>
<evidence type="ECO:0000259" key="2">
    <source>
        <dbReference type="PROSITE" id="PS51833"/>
    </source>
</evidence>
<feature type="domain" description="HDOD" evidence="2">
    <location>
        <begin position="192"/>
        <end position="374"/>
    </location>
</feature>
<comment type="caution">
    <text evidence="3">The sequence shown here is derived from an EMBL/GenBank/DDBJ whole genome shotgun (WGS) entry which is preliminary data.</text>
</comment>
<dbReference type="SMART" id="SM00052">
    <property type="entry name" value="EAL"/>
    <property type="match status" value="1"/>
</dbReference>
<reference evidence="3 4" key="1">
    <citation type="submission" date="2020-07" db="EMBL/GenBank/DDBJ databases">
        <title>Pusillimonas sp. nov., isolated from poultry manure in Taiwan.</title>
        <authorList>
            <person name="Lin S.-Y."/>
            <person name="Tang Y.-S."/>
            <person name="Young C.-C."/>
        </authorList>
    </citation>
    <scope>NUCLEOTIDE SEQUENCE [LARGE SCALE GENOMIC DNA]</scope>
    <source>
        <strain evidence="3 4">CC-YST705</strain>
    </source>
</reference>
<dbReference type="Pfam" id="PF08668">
    <property type="entry name" value="HDOD"/>
    <property type="match status" value="1"/>
</dbReference>
<dbReference type="Gene3D" id="3.20.20.450">
    <property type="entry name" value="EAL domain"/>
    <property type="match status" value="1"/>
</dbReference>
<name>A0ABS8CG83_9BURK</name>
<dbReference type="PIRSF" id="PIRSF003180">
    <property type="entry name" value="DiGMPpdiest_YuxH"/>
    <property type="match status" value="1"/>
</dbReference>
<dbReference type="RefSeq" id="WP_226955234.1">
    <property type="nucleotide sequence ID" value="NZ_JACDXW010000009.1"/>
</dbReference>
<feature type="domain" description="EAL" evidence="1">
    <location>
        <begin position="1"/>
        <end position="196"/>
    </location>
</feature>
<dbReference type="PANTHER" id="PTHR33525">
    <property type="match status" value="1"/>
</dbReference>
<dbReference type="InterPro" id="IPR013976">
    <property type="entry name" value="HDOD"/>
</dbReference>
<dbReference type="InterPro" id="IPR001633">
    <property type="entry name" value="EAL_dom"/>
</dbReference>
<dbReference type="PROSITE" id="PS51833">
    <property type="entry name" value="HDOD"/>
    <property type="match status" value="1"/>
</dbReference>
<accession>A0ABS8CG83</accession>
<proteinExistence type="predicted"/>
<keyword evidence="4" id="KW-1185">Reference proteome</keyword>
<evidence type="ECO:0000313" key="3">
    <source>
        <dbReference type="EMBL" id="MCB5364819.1"/>
    </source>
</evidence>
<dbReference type="InterPro" id="IPR035919">
    <property type="entry name" value="EAL_sf"/>
</dbReference>
<evidence type="ECO:0000259" key="1">
    <source>
        <dbReference type="PROSITE" id="PS50883"/>
    </source>
</evidence>
<evidence type="ECO:0000313" key="4">
    <source>
        <dbReference type="Proteomes" id="UP000776983"/>
    </source>
</evidence>
<dbReference type="InterPro" id="IPR052340">
    <property type="entry name" value="RNase_Y/CdgJ"/>
</dbReference>
<dbReference type="SUPFAM" id="SSF109604">
    <property type="entry name" value="HD-domain/PDEase-like"/>
    <property type="match status" value="1"/>
</dbReference>
<dbReference type="Pfam" id="PF00563">
    <property type="entry name" value="EAL"/>
    <property type="match status" value="1"/>
</dbReference>